<organism evidence="2 3">
    <name type="scientific">Rhodomicrobium udaipurense</name>
    <dbReference type="NCBI Taxonomy" id="1202716"/>
    <lineage>
        <taxon>Bacteria</taxon>
        <taxon>Pseudomonadati</taxon>
        <taxon>Pseudomonadota</taxon>
        <taxon>Alphaproteobacteria</taxon>
        <taxon>Hyphomicrobiales</taxon>
        <taxon>Hyphomicrobiaceae</taxon>
        <taxon>Rhodomicrobium</taxon>
    </lineage>
</organism>
<proteinExistence type="predicted"/>
<accession>A0A8I1GDI9</accession>
<dbReference type="Proteomes" id="UP000623250">
    <property type="component" value="Unassembled WGS sequence"/>
</dbReference>
<comment type="caution">
    <text evidence="2">The sequence shown here is derived from an EMBL/GenBank/DDBJ whole genome shotgun (WGS) entry which is preliminary data.</text>
</comment>
<reference evidence="2 3" key="1">
    <citation type="submission" date="2020-12" db="EMBL/GenBank/DDBJ databases">
        <title>Revised draft genomes of Rhodomicrobium vannielii ATCC 17100 and Rhodomicrobium udaipurense JA643.</title>
        <authorList>
            <person name="Conners E.M."/>
            <person name="Davenport E.J."/>
            <person name="Bose A."/>
        </authorList>
    </citation>
    <scope>NUCLEOTIDE SEQUENCE [LARGE SCALE GENOMIC DNA]</scope>
    <source>
        <strain evidence="2 3">JA643</strain>
    </source>
</reference>
<protein>
    <submittedName>
        <fullName evidence="2">Uncharacterized protein</fullName>
    </submittedName>
</protein>
<keyword evidence="3" id="KW-1185">Reference proteome</keyword>
<sequence>MKLFHIIAGAQNSRAFSNMGQVFGFSDEIMAQTVRYFIPPISKAIEKQAQTPGGLISILELLGSRRYDRFLDDPRIFGHPQVSKEGQRVLDFLFEREARLQKIVENRARVLPVDAATLRRLFPVIAVMVMGAVEVRTRRPLGVILHRVAKGETDDRAVANPFMALAQHLRKQEKQERDGRRRRLFSFFGVTQPAQQPAKAPAGATRGLFESA</sequence>
<evidence type="ECO:0000313" key="2">
    <source>
        <dbReference type="EMBL" id="MBJ7543915.1"/>
    </source>
</evidence>
<evidence type="ECO:0000313" key="3">
    <source>
        <dbReference type="Proteomes" id="UP000623250"/>
    </source>
</evidence>
<dbReference type="RefSeq" id="WP_037236218.1">
    <property type="nucleotide sequence ID" value="NZ_JAEMUK010000020.1"/>
</dbReference>
<dbReference type="EMBL" id="JAEMUK010000020">
    <property type="protein sequence ID" value="MBJ7543915.1"/>
    <property type="molecule type" value="Genomic_DNA"/>
</dbReference>
<name>A0A8I1GDI9_9HYPH</name>
<feature type="compositionally biased region" description="Low complexity" evidence="1">
    <location>
        <begin position="192"/>
        <end position="204"/>
    </location>
</feature>
<dbReference type="Pfam" id="PF06078">
    <property type="entry name" value="DUF937"/>
    <property type="match status" value="1"/>
</dbReference>
<dbReference type="InterPro" id="IPR009282">
    <property type="entry name" value="DUF937"/>
</dbReference>
<gene>
    <name evidence="2" type="ORF">JDN41_10105</name>
</gene>
<evidence type="ECO:0000256" key="1">
    <source>
        <dbReference type="SAM" id="MobiDB-lite"/>
    </source>
</evidence>
<dbReference type="AlphaFoldDB" id="A0A8I1GDI9"/>
<feature type="region of interest" description="Disordered" evidence="1">
    <location>
        <begin position="192"/>
        <end position="212"/>
    </location>
</feature>